<protein>
    <submittedName>
        <fullName evidence="2">Uncharacterized protein</fullName>
    </submittedName>
</protein>
<comment type="caution">
    <text evidence="2">The sequence shown here is derived from an EMBL/GenBank/DDBJ whole genome shotgun (WGS) entry which is preliminary data.</text>
</comment>
<dbReference type="EMBL" id="BSSU01000002">
    <property type="protein sequence ID" value="GLX80884.1"/>
    <property type="molecule type" value="Genomic_DNA"/>
</dbReference>
<dbReference type="RefSeq" id="WP_284206206.1">
    <property type="nucleotide sequence ID" value="NZ_BSSU01000002.1"/>
</dbReference>
<name>A0ABQ6GZY3_9GAMM</name>
<feature type="compositionally biased region" description="Basic and acidic residues" evidence="1">
    <location>
        <begin position="128"/>
        <end position="137"/>
    </location>
</feature>
<dbReference type="Proteomes" id="UP001157133">
    <property type="component" value="Unassembled WGS sequence"/>
</dbReference>
<evidence type="ECO:0000313" key="2">
    <source>
        <dbReference type="EMBL" id="GLX80884.1"/>
    </source>
</evidence>
<evidence type="ECO:0000256" key="1">
    <source>
        <dbReference type="SAM" id="MobiDB-lite"/>
    </source>
</evidence>
<proteinExistence type="predicted"/>
<keyword evidence="3" id="KW-1185">Reference proteome</keyword>
<gene>
    <name evidence="2" type="ORF">theurythT_03360</name>
</gene>
<sequence>MTTEEQHIDADEAFSLESLVIQGEQLDKENPLLNPPLSEEAQAQANIEAEAEPEIESAALVSQVIQVSADIFAPNWKIQAEESAQLGQVYGKLLDKYLPDSGLDKYGLELSALMVTAMVIGSRAGVPLKEKPEKKPDTQSNVIEPSEVKADD</sequence>
<organism evidence="2 3">
    <name type="scientific">Thalassotalea eurytherma</name>
    <dbReference type="NCBI Taxonomy" id="1144278"/>
    <lineage>
        <taxon>Bacteria</taxon>
        <taxon>Pseudomonadati</taxon>
        <taxon>Pseudomonadota</taxon>
        <taxon>Gammaproteobacteria</taxon>
        <taxon>Alteromonadales</taxon>
        <taxon>Colwelliaceae</taxon>
        <taxon>Thalassotalea</taxon>
    </lineage>
</organism>
<evidence type="ECO:0000313" key="3">
    <source>
        <dbReference type="Proteomes" id="UP001157133"/>
    </source>
</evidence>
<accession>A0ABQ6GZY3</accession>
<feature type="region of interest" description="Disordered" evidence="1">
    <location>
        <begin position="126"/>
        <end position="152"/>
    </location>
</feature>
<reference evidence="2 3" key="1">
    <citation type="submission" date="2023-03" db="EMBL/GenBank/DDBJ databases">
        <title>Draft genome sequence of Thalassotalea eurytherma JCM 18482T.</title>
        <authorList>
            <person name="Sawabe T."/>
        </authorList>
    </citation>
    <scope>NUCLEOTIDE SEQUENCE [LARGE SCALE GENOMIC DNA]</scope>
    <source>
        <strain evidence="2 3">JCM 18482</strain>
    </source>
</reference>